<gene>
    <name evidence="2" type="ORF">FN846DRAFT_893538</name>
</gene>
<sequence length="446" mass="48758">MQQLFRPKFGDGGGAVISRREEYFTAADPRHRRLFLAGIRKIIQIIIIIIMASIITSSTSLRISGVPTTTSKKDLSKACGVRSDCISLAPTDSEKDSVLTATVTFDTKRAAEKFRTAKRLPRCLGRRPSIDGEFMGLTVLAASPQDEVEYGFPSLLLNSYSSGLVAVHGLNGHAFQTWTAGDRMWLRDFLPEQLPKARIMTYGYNSNVWDSSSTTTIPEFAQGLLGALVNKRGRKDRKRPIVFALTLALKEKSTTVISTATSGIVFLATPHRGSDTASNSVLGLAAKALGLFEIEKEFRITHGALELATFYETKKTKIARVISAFDHVIVDRSSALLNVGEGVRYPLERDHRNICKFAHIHEDDYKAVSNQVARMVKAAPAAVKARAIVKALHMPQISAMFRIGGTGGVAETLSAGFGARGRTPSGDSFTRGYSDAWTDDCTLRLR</sequence>
<dbReference type="Proteomes" id="UP000326924">
    <property type="component" value="Unassembled WGS sequence"/>
</dbReference>
<feature type="transmembrane region" description="Helical" evidence="1">
    <location>
        <begin position="42"/>
        <end position="63"/>
    </location>
</feature>
<dbReference type="OrthoDB" id="5086500at2759"/>
<dbReference type="PANTHER" id="PTHR48182:SF3">
    <property type="entry name" value="DUF676 DOMAIN-CONTAINING PROTEIN"/>
    <property type="match status" value="1"/>
</dbReference>
<comment type="caution">
    <text evidence="2">The sequence shown here is derived from an EMBL/GenBank/DDBJ whole genome shotgun (WGS) entry which is preliminary data.</text>
</comment>
<keyword evidence="1" id="KW-0472">Membrane</keyword>
<dbReference type="InterPro" id="IPR052374">
    <property type="entry name" value="SERAC1"/>
</dbReference>
<dbReference type="AlphaFoldDB" id="A0A5J5EM83"/>
<keyword evidence="1" id="KW-0812">Transmembrane</keyword>
<accession>A0A5J5EM83</accession>
<evidence type="ECO:0000313" key="3">
    <source>
        <dbReference type="Proteomes" id="UP000326924"/>
    </source>
</evidence>
<evidence type="ECO:0000256" key="1">
    <source>
        <dbReference type="SAM" id="Phobius"/>
    </source>
</evidence>
<protein>
    <recommendedName>
        <fullName evidence="4">Alpha/Beta hydrolase protein</fullName>
    </recommendedName>
</protein>
<dbReference type="EMBL" id="VXIS01000226">
    <property type="protein sequence ID" value="KAA8896139.1"/>
    <property type="molecule type" value="Genomic_DNA"/>
</dbReference>
<dbReference type="InParanoid" id="A0A5J5EM83"/>
<evidence type="ECO:0008006" key="4">
    <source>
        <dbReference type="Google" id="ProtNLM"/>
    </source>
</evidence>
<organism evidence="2 3">
    <name type="scientific">Sphaerosporella brunnea</name>
    <dbReference type="NCBI Taxonomy" id="1250544"/>
    <lineage>
        <taxon>Eukaryota</taxon>
        <taxon>Fungi</taxon>
        <taxon>Dikarya</taxon>
        <taxon>Ascomycota</taxon>
        <taxon>Pezizomycotina</taxon>
        <taxon>Pezizomycetes</taxon>
        <taxon>Pezizales</taxon>
        <taxon>Pyronemataceae</taxon>
        <taxon>Sphaerosporella</taxon>
    </lineage>
</organism>
<dbReference type="InterPro" id="IPR029058">
    <property type="entry name" value="AB_hydrolase_fold"/>
</dbReference>
<name>A0A5J5EM83_9PEZI</name>
<evidence type="ECO:0000313" key="2">
    <source>
        <dbReference type="EMBL" id="KAA8896139.1"/>
    </source>
</evidence>
<dbReference type="SUPFAM" id="SSF53474">
    <property type="entry name" value="alpha/beta-Hydrolases"/>
    <property type="match status" value="1"/>
</dbReference>
<keyword evidence="1" id="KW-1133">Transmembrane helix</keyword>
<proteinExistence type="predicted"/>
<reference evidence="2 3" key="1">
    <citation type="submission" date="2019-09" db="EMBL/GenBank/DDBJ databases">
        <title>Draft genome of the ectomycorrhizal ascomycete Sphaerosporella brunnea.</title>
        <authorList>
            <consortium name="DOE Joint Genome Institute"/>
            <person name="Benucci G.M."/>
            <person name="Marozzi G."/>
            <person name="Antonielli L."/>
            <person name="Sanchez S."/>
            <person name="Marco P."/>
            <person name="Wang X."/>
            <person name="Falini L.B."/>
            <person name="Barry K."/>
            <person name="Haridas S."/>
            <person name="Lipzen A."/>
            <person name="Labutti K."/>
            <person name="Grigoriev I.V."/>
            <person name="Murat C."/>
            <person name="Martin F."/>
            <person name="Albertini E."/>
            <person name="Donnini D."/>
            <person name="Bonito G."/>
        </authorList>
    </citation>
    <scope>NUCLEOTIDE SEQUENCE [LARGE SCALE GENOMIC DNA]</scope>
    <source>
        <strain evidence="2 3">Sb_GMNB300</strain>
    </source>
</reference>
<dbReference type="PANTHER" id="PTHR48182">
    <property type="entry name" value="PROTEIN SERAC1"/>
    <property type="match status" value="1"/>
</dbReference>
<keyword evidence="3" id="KW-1185">Reference proteome</keyword>